<evidence type="ECO:0000256" key="5">
    <source>
        <dbReference type="ARBA" id="ARBA00022679"/>
    </source>
</evidence>
<comment type="similarity">
    <text evidence="3 7">Belongs to the glycosyltransferase 1 family. Bacterial/plant glycogen synthase subfamily.</text>
</comment>
<dbReference type="SUPFAM" id="SSF47781">
    <property type="entry name" value="RuvA domain 2-like"/>
    <property type="match status" value="1"/>
</dbReference>
<keyword evidence="4 7" id="KW-0328">Glycosyltransferase</keyword>
<evidence type="ECO:0000256" key="4">
    <source>
        <dbReference type="ARBA" id="ARBA00022676"/>
    </source>
</evidence>
<dbReference type="NCBIfam" id="TIGR02095">
    <property type="entry name" value="glgA"/>
    <property type="match status" value="1"/>
</dbReference>
<dbReference type="CDD" id="cd03791">
    <property type="entry name" value="GT5_Glycogen_synthase_DULL1-like"/>
    <property type="match status" value="1"/>
</dbReference>
<evidence type="ECO:0000313" key="12">
    <source>
        <dbReference type="Proteomes" id="UP000199006"/>
    </source>
</evidence>
<dbReference type="Proteomes" id="UP000199006">
    <property type="component" value="Unassembled WGS sequence"/>
</dbReference>
<evidence type="ECO:0000259" key="10">
    <source>
        <dbReference type="Pfam" id="PF08323"/>
    </source>
</evidence>
<dbReference type="Pfam" id="PF08323">
    <property type="entry name" value="Glyco_transf_5"/>
    <property type="match status" value="1"/>
</dbReference>
<feature type="domain" description="Starch synthase catalytic" evidence="10">
    <location>
        <begin position="6"/>
        <end position="240"/>
    </location>
</feature>
<dbReference type="Pfam" id="PF12836">
    <property type="entry name" value="HHH_3"/>
    <property type="match status" value="1"/>
</dbReference>
<keyword evidence="5 7" id="KW-0808">Transferase</keyword>
<dbReference type="HAMAP" id="MF_00484">
    <property type="entry name" value="Glycogen_synth"/>
    <property type="match status" value="1"/>
</dbReference>
<evidence type="ECO:0000256" key="1">
    <source>
        <dbReference type="ARBA" id="ARBA00001478"/>
    </source>
</evidence>
<feature type="binding site" evidence="7">
    <location>
        <position position="19"/>
    </location>
    <ligand>
        <name>ADP-alpha-D-glucose</name>
        <dbReference type="ChEBI" id="CHEBI:57498"/>
    </ligand>
</feature>
<gene>
    <name evidence="7" type="primary">glgA</name>
    <name evidence="11" type="ORF">SAMN02983006_00785</name>
</gene>
<keyword evidence="12" id="KW-1185">Reference proteome</keyword>
<comment type="pathway">
    <text evidence="7">Glycan biosynthesis; glycogen biosynthesis.</text>
</comment>
<dbReference type="InterPro" id="IPR011835">
    <property type="entry name" value="GS/SS"/>
</dbReference>
<evidence type="ECO:0000256" key="6">
    <source>
        <dbReference type="ARBA" id="ARBA00023056"/>
    </source>
</evidence>
<dbReference type="RefSeq" id="WP_177181357.1">
    <property type="nucleotide sequence ID" value="NZ_FOTI01000007.1"/>
</dbReference>
<dbReference type="GO" id="GO:0004373">
    <property type="term" value="F:alpha-1,4-glucan glucosyltransferase (UDP-glucose donor) activity"/>
    <property type="evidence" value="ECO:0007669"/>
    <property type="project" value="InterPro"/>
</dbReference>
<feature type="domain" description="Glycosyl transferase family 1" evidence="9">
    <location>
        <begin position="293"/>
        <end position="442"/>
    </location>
</feature>
<dbReference type="Pfam" id="PF00534">
    <property type="entry name" value="Glycos_transf_1"/>
    <property type="match status" value="1"/>
</dbReference>
<dbReference type="GO" id="GO:0009011">
    <property type="term" value="F:alpha-1,4-glucan glucosyltransferase (ADP-glucose donor) activity"/>
    <property type="evidence" value="ECO:0007669"/>
    <property type="project" value="UniProtKB-UniRule"/>
</dbReference>
<dbReference type="Gene3D" id="1.10.150.320">
    <property type="entry name" value="Photosystem II 12 kDa extrinsic protein"/>
    <property type="match status" value="1"/>
</dbReference>
<sequence>MQKKLKILFVASEADPFIKTGGLADVAGSLPQALREAGHDVRLVIPQYSQIPAVYKEKMQSVCHFRTQLAWRDTYLGVNQLTESGVPVYFIDNKYYFDRDSIYENEDRHEQFAFFCQAVLDMLPVLNFKPDIIHLNDWQTGPLPLLLADHYRQQNFYRDIKTVFTIHNLRYQGQFSGHIAADVLGVAPEHWASGKIRHNGLLNYMKTAIMYADQLTTVSETYAQEIQTAYFGEGLDYALRMRGDDLTGIINGLSYSKFNPETDSKIAVPYSAADVTKKLANKVHLQQKLGLEVDVERPIIGFISRLVEQKGIELIKAVFPQIMESGAQLVVLGTGQPEYEKFFLNQQQYYPDSLSVTINYNSNLASQIYAGIDLFLMPSRFEPCGLSQLISFRYGVLPIVRETGGLNDTVLSYNEATGAGTGFSFSNYNAHDMLHTIERAINFYQDEDLWHDLVQRVMKLDYSWHNSAQKYLSLYKNLMDSLSAKKSSTVSKKISRFSKNKTAIKVFKPEPAPLSNKNSLPEKTNLKRTKKKKESGQLVNINLATAAEFALLPGIGDFYAERIVAYRSASSNGFNKKTDLKKVKGIGKKKYKQISDLITL</sequence>
<dbReference type="InterPro" id="IPR010994">
    <property type="entry name" value="RuvA_2-like"/>
</dbReference>
<evidence type="ECO:0000256" key="7">
    <source>
        <dbReference type="HAMAP-Rule" id="MF_00484"/>
    </source>
</evidence>
<dbReference type="InterPro" id="IPR013534">
    <property type="entry name" value="Starch_synth_cat_dom"/>
</dbReference>
<dbReference type="AlphaFoldDB" id="A0A1I4GL24"/>
<evidence type="ECO:0000256" key="3">
    <source>
        <dbReference type="ARBA" id="ARBA00010281"/>
    </source>
</evidence>
<accession>A0A1I4GL24</accession>
<dbReference type="EMBL" id="FOTI01000007">
    <property type="protein sequence ID" value="SFL30579.1"/>
    <property type="molecule type" value="Genomic_DNA"/>
</dbReference>
<reference evidence="11 12" key="1">
    <citation type="submission" date="2016-10" db="EMBL/GenBank/DDBJ databases">
        <authorList>
            <person name="de Groot N.N."/>
        </authorList>
    </citation>
    <scope>NUCLEOTIDE SEQUENCE [LARGE SCALE GENOMIC DNA]</scope>
    <source>
        <strain evidence="11 12">ATCC 51327</strain>
    </source>
</reference>
<dbReference type="EC" id="2.4.1.21" evidence="7"/>
<name>A0A1I4GL24_9FIRM</name>
<dbReference type="STRING" id="29563.SAMN02983006_00785"/>
<evidence type="ECO:0000256" key="8">
    <source>
        <dbReference type="SAM" id="MobiDB-lite"/>
    </source>
</evidence>
<dbReference type="Gene3D" id="3.40.50.2000">
    <property type="entry name" value="Glycogen Phosphorylase B"/>
    <property type="match status" value="2"/>
</dbReference>
<evidence type="ECO:0000259" key="9">
    <source>
        <dbReference type="Pfam" id="PF00534"/>
    </source>
</evidence>
<proteinExistence type="inferred from homology"/>
<dbReference type="SUPFAM" id="SSF53756">
    <property type="entry name" value="UDP-Glycosyltransferase/glycogen phosphorylase"/>
    <property type="match status" value="1"/>
</dbReference>
<dbReference type="InterPro" id="IPR001296">
    <property type="entry name" value="Glyco_trans_1"/>
</dbReference>
<feature type="region of interest" description="Disordered" evidence="8">
    <location>
        <begin position="510"/>
        <end position="531"/>
    </location>
</feature>
<organism evidence="11 12">
    <name type="scientific">Halanaerobium salsuginis</name>
    <dbReference type="NCBI Taxonomy" id="29563"/>
    <lineage>
        <taxon>Bacteria</taxon>
        <taxon>Bacillati</taxon>
        <taxon>Bacillota</taxon>
        <taxon>Clostridia</taxon>
        <taxon>Halanaerobiales</taxon>
        <taxon>Halanaerobiaceae</taxon>
        <taxon>Halanaerobium</taxon>
    </lineage>
</organism>
<dbReference type="PANTHER" id="PTHR45825:SF11">
    <property type="entry name" value="ALPHA AMYLASE DOMAIN-CONTAINING PROTEIN"/>
    <property type="match status" value="1"/>
</dbReference>
<comment type="function">
    <text evidence="2 7">Synthesizes alpha-1,4-glucan chains using ADP-glucose.</text>
</comment>
<dbReference type="PANTHER" id="PTHR45825">
    <property type="entry name" value="GRANULE-BOUND STARCH SYNTHASE 1, CHLOROPLASTIC/AMYLOPLASTIC"/>
    <property type="match status" value="1"/>
</dbReference>
<dbReference type="NCBIfam" id="NF001898">
    <property type="entry name" value="PRK00654.1-1"/>
    <property type="match status" value="1"/>
</dbReference>
<evidence type="ECO:0000313" key="11">
    <source>
        <dbReference type="EMBL" id="SFL30579.1"/>
    </source>
</evidence>
<dbReference type="GO" id="GO:0005978">
    <property type="term" value="P:glycogen biosynthetic process"/>
    <property type="evidence" value="ECO:0007669"/>
    <property type="project" value="UniProtKB-UniRule"/>
</dbReference>
<evidence type="ECO:0000256" key="2">
    <source>
        <dbReference type="ARBA" id="ARBA00002764"/>
    </source>
</evidence>
<comment type="catalytic activity">
    <reaction evidence="1 7">
        <text>[(1-&gt;4)-alpha-D-glucosyl](n) + ADP-alpha-D-glucose = [(1-&gt;4)-alpha-D-glucosyl](n+1) + ADP + H(+)</text>
        <dbReference type="Rhea" id="RHEA:18189"/>
        <dbReference type="Rhea" id="RHEA-COMP:9584"/>
        <dbReference type="Rhea" id="RHEA-COMP:9587"/>
        <dbReference type="ChEBI" id="CHEBI:15378"/>
        <dbReference type="ChEBI" id="CHEBI:15444"/>
        <dbReference type="ChEBI" id="CHEBI:57498"/>
        <dbReference type="ChEBI" id="CHEBI:456216"/>
        <dbReference type="EC" id="2.4.1.21"/>
    </reaction>
</comment>
<dbReference type="UniPathway" id="UPA00164"/>
<keyword evidence="6 7" id="KW-0320">Glycogen biosynthesis</keyword>
<protein>
    <recommendedName>
        <fullName evidence="7">Glycogen synthase</fullName>
        <ecNumber evidence="7">2.4.1.21</ecNumber>
    </recommendedName>
    <alternativeName>
        <fullName evidence="7">Starch [bacterial glycogen] synthase</fullName>
    </alternativeName>
</protein>